<dbReference type="InterPro" id="IPR048147">
    <property type="entry name" value="CBO0543-like"/>
</dbReference>
<name>A0ABW3LLH6_9BACI</name>
<evidence type="ECO:0000256" key="1">
    <source>
        <dbReference type="SAM" id="Phobius"/>
    </source>
</evidence>
<evidence type="ECO:0000313" key="3">
    <source>
        <dbReference type="Proteomes" id="UP001597040"/>
    </source>
</evidence>
<dbReference type="NCBIfam" id="NF041644">
    <property type="entry name" value="CBO0543_fam"/>
    <property type="match status" value="1"/>
</dbReference>
<evidence type="ECO:0000313" key="2">
    <source>
        <dbReference type="EMBL" id="MFD1039248.1"/>
    </source>
</evidence>
<dbReference type="RefSeq" id="WP_390362909.1">
    <property type="nucleotide sequence ID" value="NZ_JBHTKJ010000034.1"/>
</dbReference>
<feature type="transmembrane region" description="Helical" evidence="1">
    <location>
        <begin position="64"/>
        <end position="83"/>
    </location>
</feature>
<gene>
    <name evidence="2" type="ORF">ACFQ3N_12720</name>
</gene>
<keyword evidence="3" id="KW-1185">Reference proteome</keyword>
<feature type="transmembrane region" description="Helical" evidence="1">
    <location>
        <begin position="95"/>
        <end position="113"/>
    </location>
</feature>
<protein>
    <submittedName>
        <fullName evidence="2">CBO0543 family protein</fullName>
    </submittedName>
</protein>
<reference evidence="3" key="1">
    <citation type="journal article" date="2019" name="Int. J. Syst. Evol. Microbiol.">
        <title>The Global Catalogue of Microorganisms (GCM) 10K type strain sequencing project: providing services to taxonomists for standard genome sequencing and annotation.</title>
        <authorList>
            <consortium name="The Broad Institute Genomics Platform"/>
            <consortium name="The Broad Institute Genome Sequencing Center for Infectious Disease"/>
            <person name="Wu L."/>
            <person name="Ma J."/>
        </authorList>
    </citation>
    <scope>NUCLEOTIDE SEQUENCE [LARGE SCALE GENOMIC DNA]</scope>
    <source>
        <strain evidence="3">CCUG 56754</strain>
    </source>
</reference>
<feature type="transmembrane region" description="Helical" evidence="1">
    <location>
        <begin position="24"/>
        <end position="44"/>
    </location>
</feature>
<sequence>MHFLYNVLFLLAGFKWGDWKRWRYYYPTILFLICVDLLKNFLLYDYRMWTYQETFFGENILQNHTFINLVIMAIVYPSTVLIYLGRFPQERRKQIFWFSLWILIYWIVEYINLTYLDLINHHNDWNMWWSFLFLIVMFLMLKIHHKNPLLAWGLSVIFILILWIVFDIPVETLK</sequence>
<organism evidence="2 3">
    <name type="scientific">Virgibacillus byunsanensis</name>
    <dbReference type="NCBI Taxonomy" id="570945"/>
    <lineage>
        <taxon>Bacteria</taxon>
        <taxon>Bacillati</taxon>
        <taxon>Bacillota</taxon>
        <taxon>Bacilli</taxon>
        <taxon>Bacillales</taxon>
        <taxon>Bacillaceae</taxon>
        <taxon>Virgibacillus</taxon>
    </lineage>
</organism>
<feature type="transmembrane region" description="Helical" evidence="1">
    <location>
        <begin position="125"/>
        <end position="142"/>
    </location>
</feature>
<accession>A0ABW3LLH6</accession>
<keyword evidence="1" id="KW-1133">Transmembrane helix</keyword>
<dbReference type="Proteomes" id="UP001597040">
    <property type="component" value="Unassembled WGS sequence"/>
</dbReference>
<comment type="caution">
    <text evidence="2">The sequence shown here is derived from an EMBL/GenBank/DDBJ whole genome shotgun (WGS) entry which is preliminary data.</text>
</comment>
<feature type="transmembrane region" description="Helical" evidence="1">
    <location>
        <begin position="149"/>
        <end position="166"/>
    </location>
</feature>
<proteinExistence type="predicted"/>
<dbReference type="EMBL" id="JBHTKJ010000034">
    <property type="protein sequence ID" value="MFD1039248.1"/>
    <property type="molecule type" value="Genomic_DNA"/>
</dbReference>
<keyword evidence="1" id="KW-0812">Transmembrane</keyword>
<keyword evidence="1" id="KW-0472">Membrane</keyword>